<accession>A0A972H6N5</accession>
<name>A0A972H6N5_9BACL</name>
<protein>
    <submittedName>
        <fullName evidence="1">Paeninodin family lasso peptide</fullName>
    </submittedName>
</protein>
<dbReference type="InterPro" id="IPR049825">
    <property type="entry name" value="Lasso_PadeA-like"/>
</dbReference>
<dbReference type="EMBL" id="WHOD01000109">
    <property type="protein sequence ID" value="NOU97351.1"/>
    <property type="molecule type" value="Genomic_DNA"/>
</dbReference>
<gene>
    <name evidence="1" type="ORF">GC093_29585</name>
</gene>
<proteinExistence type="predicted"/>
<dbReference type="NCBIfam" id="NF033524">
    <property type="entry name" value="lasso_PadeA_fam"/>
    <property type="match status" value="1"/>
</dbReference>
<sequence>MKVLMKGGDTMLMNEKKKWQAPMLDILKVDETMASASWGLYDEGYNSNLGEEGQTGPHHGS</sequence>
<comment type="caution">
    <text evidence="1">The sequence shown here is derived from an EMBL/GenBank/DDBJ whole genome shotgun (WGS) entry which is preliminary data.</text>
</comment>
<evidence type="ECO:0000313" key="1">
    <source>
        <dbReference type="EMBL" id="NOU97351.1"/>
    </source>
</evidence>
<evidence type="ECO:0000313" key="2">
    <source>
        <dbReference type="Proteomes" id="UP000641588"/>
    </source>
</evidence>
<organism evidence="1 2">
    <name type="scientific">Paenibacillus foliorum</name>
    <dbReference type="NCBI Taxonomy" id="2654974"/>
    <lineage>
        <taxon>Bacteria</taxon>
        <taxon>Bacillati</taxon>
        <taxon>Bacillota</taxon>
        <taxon>Bacilli</taxon>
        <taxon>Bacillales</taxon>
        <taxon>Paenibacillaceae</taxon>
        <taxon>Paenibacillus</taxon>
    </lineage>
</organism>
<keyword evidence="2" id="KW-1185">Reference proteome</keyword>
<dbReference type="AlphaFoldDB" id="A0A972H6N5"/>
<dbReference type="Proteomes" id="UP000641588">
    <property type="component" value="Unassembled WGS sequence"/>
</dbReference>
<reference evidence="1" key="1">
    <citation type="submission" date="2019-10" db="EMBL/GenBank/DDBJ databases">
        <title>Description of Paenibacillus glebae sp. nov.</title>
        <authorList>
            <person name="Carlier A."/>
            <person name="Qi S."/>
        </authorList>
    </citation>
    <scope>NUCLEOTIDE SEQUENCE</scope>
    <source>
        <strain evidence="1">LMG 31456</strain>
    </source>
</reference>